<feature type="transmembrane region" description="Helical" evidence="1">
    <location>
        <begin position="393"/>
        <end position="414"/>
    </location>
</feature>
<dbReference type="EMBL" id="BONY01000125">
    <property type="protein sequence ID" value="GIH11259.1"/>
    <property type="molecule type" value="Genomic_DNA"/>
</dbReference>
<dbReference type="Pfam" id="PF00149">
    <property type="entry name" value="Metallophos"/>
    <property type="match status" value="1"/>
</dbReference>
<keyword evidence="4" id="KW-1185">Reference proteome</keyword>
<organism evidence="3 4">
    <name type="scientific">Rhizocola hellebori</name>
    <dbReference type="NCBI Taxonomy" id="1392758"/>
    <lineage>
        <taxon>Bacteria</taxon>
        <taxon>Bacillati</taxon>
        <taxon>Actinomycetota</taxon>
        <taxon>Actinomycetes</taxon>
        <taxon>Micromonosporales</taxon>
        <taxon>Micromonosporaceae</taxon>
        <taxon>Rhizocola</taxon>
    </lineage>
</organism>
<protein>
    <recommendedName>
        <fullName evidence="2">Calcineurin-like phosphoesterase domain-containing protein</fullName>
    </recommendedName>
</protein>
<reference evidence="3" key="1">
    <citation type="submission" date="2021-01" db="EMBL/GenBank/DDBJ databases">
        <title>Whole genome shotgun sequence of Rhizocola hellebori NBRC 109834.</title>
        <authorList>
            <person name="Komaki H."/>
            <person name="Tamura T."/>
        </authorList>
    </citation>
    <scope>NUCLEOTIDE SEQUENCE</scope>
    <source>
        <strain evidence="3">NBRC 109834</strain>
    </source>
</reference>
<dbReference type="InterPro" id="IPR004843">
    <property type="entry name" value="Calcineurin-like_PHP"/>
</dbReference>
<evidence type="ECO:0000313" key="3">
    <source>
        <dbReference type="EMBL" id="GIH11259.1"/>
    </source>
</evidence>
<dbReference type="AlphaFoldDB" id="A0A8J3VL97"/>
<evidence type="ECO:0000259" key="2">
    <source>
        <dbReference type="Pfam" id="PF00149"/>
    </source>
</evidence>
<keyword evidence="1" id="KW-1133">Transmembrane helix</keyword>
<feature type="transmembrane region" description="Helical" evidence="1">
    <location>
        <begin position="434"/>
        <end position="453"/>
    </location>
</feature>
<dbReference type="InterPro" id="IPR029052">
    <property type="entry name" value="Metallo-depent_PP-like"/>
</dbReference>
<dbReference type="PANTHER" id="PTHR34211:SF3">
    <property type="entry name" value="CALCINEURIN-LIKE METALLO-PHOSPHOESTERASE SUPERFAMILY PROTEIN"/>
    <property type="match status" value="1"/>
</dbReference>
<dbReference type="PANTHER" id="PTHR34211">
    <property type="entry name" value="CALCINEURIN-LIKE METALLO-PHOSPHOESTERASE SUPERFAMILY PROTEIN"/>
    <property type="match status" value="1"/>
</dbReference>
<accession>A0A8J3VL97</accession>
<name>A0A8J3VL97_9ACTN</name>
<feature type="domain" description="Calcineurin-like phosphoesterase" evidence="2">
    <location>
        <begin position="51"/>
        <end position="257"/>
    </location>
</feature>
<feature type="transmembrane region" description="Helical" evidence="1">
    <location>
        <begin position="360"/>
        <end position="381"/>
    </location>
</feature>
<keyword evidence="1" id="KW-0812">Transmembrane</keyword>
<comment type="caution">
    <text evidence="3">The sequence shown here is derived from an EMBL/GenBank/DDBJ whole genome shotgun (WGS) entry which is preliminary data.</text>
</comment>
<dbReference type="Gene3D" id="3.60.21.10">
    <property type="match status" value="1"/>
</dbReference>
<evidence type="ECO:0000313" key="4">
    <source>
        <dbReference type="Proteomes" id="UP000612899"/>
    </source>
</evidence>
<evidence type="ECO:0000256" key="1">
    <source>
        <dbReference type="SAM" id="Phobius"/>
    </source>
</evidence>
<sequence>MAWLSPSQLAATGIRVAFAAQFGAYLDKRELQVALPNQVHDQYATQEDIWIDYIADLGDGFDATYSMAYLLAQPQVQLGDDTLPRGQVLLLGGDQVYPTASGAEYENRFEGPYKAALPEPITDASPTMYALPGNHDWYDGLTAFMRLFTRRDGGRIGGWKTKQTRSYFALKLPHRWWLLAVDAQGEAYVDDPQLEFFKSVAGTFQPGDNVIIMTPQPAWVQTDEHPRYYDTIDYFLRNVIDPTGAHVKLMLSGDLHHYSRYVQQGGTRQLVNCGGGGAYTAATHHLPEKIAVPPKHSLVRRASPQGFYKLAKTYPTKLRSKWLGGGVFARLPWRNPGFAGLLGVLHTMLLLALQNEGHRIVTVPIFLMVSLFLAATTFFAVGLTAGQMKAKPFILGGLHGVAHVLLGVGGWLIWRQLPLSEIAWPGPPAAAVVVYLPIVSIVAALLVSAYLLVASSFKVNTNELFAGQGIEDFKSFLRLHIAADGTLTLYPIGVDRISKNWIAQASGSWFRPAKPLRPRLVDTPVVFSPIEVPTSVPDPLP</sequence>
<dbReference type="SUPFAM" id="SSF56300">
    <property type="entry name" value="Metallo-dependent phosphatases"/>
    <property type="match status" value="1"/>
</dbReference>
<keyword evidence="1" id="KW-0472">Membrane</keyword>
<proteinExistence type="predicted"/>
<gene>
    <name evidence="3" type="ORF">Rhe02_93260</name>
</gene>
<dbReference type="GO" id="GO:0016787">
    <property type="term" value="F:hydrolase activity"/>
    <property type="evidence" value="ECO:0007669"/>
    <property type="project" value="InterPro"/>
</dbReference>
<dbReference type="Proteomes" id="UP000612899">
    <property type="component" value="Unassembled WGS sequence"/>
</dbReference>